<evidence type="ECO:0000313" key="4">
    <source>
        <dbReference type="Proteomes" id="UP001432222"/>
    </source>
</evidence>
<protein>
    <submittedName>
        <fullName evidence="3">Helix-turn-helix domain-containing protein</fullName>
    </submittedName>
</protein>
<reference evidence="3" key="1">
    <citation type="submission" date="2022-10" db="EMBL/GenBank/DDBJ databases">
        <title>The complete genomes of actinobacterial strains from the NBC collection.</title>
        <authorList>
            <person name="Joergensen T.S."/>
            <person name="Alvarez Arevalo M."/>
            <person name="Sterndorff E.B."/>
            <person name="Faurdal D."/>
            <person name="Vuksanovic O."/>
            <person name="Mourched A.-S."/>
            <person name="Charusanti P."/>
            <person name="Shaw S."/>
            <person name="Blin K."/>
            <person name="Weber T."/>
        </authorList>
    </citation>
    <scope>NUCLEOTIDE SEQUENCE</scope>
    <source>
        <strain evidence="3">NBC_00222</strain>
    </source>
</reference>
<feature type="domain" description="DUF5753" evidence="1">
    <location>
        <begin position="104"/>
        <end position="282"/>
    </location>
</feature>
<dbReference type="EMBL" id="CP108110">
    <property type="protein sequence ID" value="WUQ83664.1"/>
    <property type="molecule type" value="Genomic_DNA"/>
</dbReference>
<dbReference type="InterPro" id="IPR043917">
    <property type="entry name" value="DUF5753"/>
</dbReference>
<accession>A0ABZ1TYN8</accession>
<name>A0ABZ1TYN8_9ACTN</name>
<dbReference type="EMBL" id="CP108110">
    <property type="protein sequence ID" value="WUQ82589.1"/>
    <property type="molecule type" value="Genomic_DNA"/>
</dbReference>
<sequence>MAKPQASRAMVSVGRRLKALRTEVRPRVTQATVGLALGKSQDLVSLMENGGQLPTDHQLMVMFDLYGVDEAIRLDVLAEIRAARASQAAWWDEYLAHLPRSLVRLIELEDPANNVRISTGALIPWPGQVRPYMEAVDEFHQLENGVEKTATQHTVRLRRQDIFFRPDNPAVLDALCSEAAIRAQVGGPVVMKAQLDHLVEIMQRPNITLRIVPFSAGAAAATQVNLNVLDYPTPGDPGVASMDTGTSVAILEDPKEVRARRRRFDYLAAKALTPEESLELLETVSKEL</sequence>
<gene>
    <name evidence="2" type="ORF">OHA16_06095</name>
    <name evidence="3" type="ORF">OHA16_12195</name>
</gene>
<evidence type="ECO:0000313" key="2">
    <source>
        <dbReference type="EMBL" id="WUQ82589.1"/>
    </source>
</evidence>
<dbReference type="Pfam" id="PF13560">
    <property type="entry name" value="HTH_31"/>
    <property type="match status" value="1"/>
</dbReference>
<dbReference type="CDD" id="cd00093">
    <property type="entry name" value="HTH_XRE"/>
    <property type="match status" value="1"/>
</dbReference>
<evidence type="ECO:0000313" key="3">
    <source>
        <dbReference type="EMBL" id="WUQ83664.1"/>
    </source>
</evidence>
<dbReference type="InterPro" id="IPR010982">
    <property type="entry name" value="Lambda_DNA-bd_dom_sf"/>
</dbReference>
<dbReference type="InterPro" id="IPR001387">
    <property type="entry name" value="Cro/C1-type_HTH"/>
</dbReference>
<evidence type="ECO:0000259" key="1">
    <source>
        <dbReference type="Pfam" id="PF19054"/>
    </source>
</evidence>
<keyword evidence="4" id="KW-1185">Reference proteome</keyword>
<dbReference type="Gene3D" id="1.10.260.40">
    <property type="entry name" value="lambda repressor-like DNA-binding domains"/>
    <property type="match status" value="1"/>
</dbReference>
<dbReference type="Pfam" id="PF19054">
    <property type="entry name" value="DUF5753"/>
    <property type="match status" value="1"/>
</dbReference>
<dbReference type="Proteomes" id="UP001432222">
    <property type="component" value="Chromosome"/>
</dbReference>
<organism evidence="3 4">
    <name type="scientific">Kitasatospora purpeofusca</name>
    <dbReference type="NCBI Taxonomy" id="67352"/>
    <lineage>
        <taxon>Bacteria</taxon>
        <taxon>Bacillati</taxon>
        <taxon>Actinomycetota</taxon>
        <taxon>Actinomycetes</taxon>
        <taxon>Kitasatosporales</taxon>
        <taxon>Streptomycetaceae</taxon>
        <taxon>Kitasatospora</taxon>
    </lineage>
</organism>
<dbReference type="RefSeq" id="WP_328953643.1">
    <property type="nucleotide sequence ID" value="NZ_CP108110.1"/>
</dbReference>
<dbReference type="SUPFAM" id="SSF47413">
    <property type="entry name" value="lambda repressor-like DNA-binding domains"/>
    <property type="match status" value="1"/>
</dbReference>
<proteinExistence type="predicted"/>